<evidence type="ECO:0000256" key="2">
    <source>
        <dbReference type="SAM" id="Phobius"/>
    </source>
</evidence>
<feature type="transmembrane region" description="Helical" evidence="2">
    <location>
        <begin position="35"/>
        <end position="60"/>
    </location>
</feature>
<dbReference type="EMBL" id="JBEPBX010000007">
    <property type="protein sequence ID" value="MER6613849.1"/>
    <property type="molecule type" value="Genomic_DNA"/>
</dbReference>
<keyword evidence="2" id="KW-0472">Membrane</keyword>
<dbReference type="Pfam" id="PF13828">
    <property type="entry name" value="DUF4190"/>
    <property type="match status" value="1"/>
</dbReference>
<feature type="domain" description="DUF4190" evidence="3">
    <location>
        <begin position="35"/>
        <end position="90"/>
    </location>
</feature>
<feature type="compositionally biased region" description="Low complexity" evidence="1">
    <location>
        <begin position="1"/>
        <end position="18"/>
    </location>
</feature>
<dbReference type="Pfam" id="PF13845">
    <property type="entry name" value="Septum_form"/>
    <property type="match status" value="1"/>
</dbReference>
<gene>
    <name evidence="5" type="ORF">ABT276_10765</name>
</gene>
<reference evidence="5 6" key="1">
    <citation type="submission" date="2024-06" db="EMBL/GenBank/DDBJ databases">
        <title>The Natural Products Discovery Center: Release of the First 8490 Sequenced Strains for Exploring Actinobacteria Biosynthetic Diversity.</title>
        <authorList>
            <person name="Kalkreuter E."/>
            <person name="Kautsar S.A."/>
            <person name="Yang D."/>
            <person name="Bader C.D."/>
            <person name="Teijaro C.N."/>
            <person name="Fluegel L."/>
            <person name="Davis C.M."/>
            <person name="Simpson J.R."/>
            <person name="Lauterbach L."/>
            <person name="Steele A.D."/>
            <person name="Gui C."/>
            <person name="Meng S."/>
            <person name="Li G."/>
            <person name="Viehrig K."/>
            <person name="Ye F."/>
            <person name="Su P."/>
            <person name="Kiefer A.F."/>
            <person name="Nichols A."/>
            <person name="Cepeda A.J."/>
            <person name="Yan W."/>
            <person name="Fan B."/>
            <person name="Jiang Y."/>
            <person name="Adhikari A."/>
            <person name="Zheng C.-J."/>
            <person name="Schuster L."/>
            <person name="Cowan T.M."/>
            <person name="Smanski M.J."/>
            <person name="Chevrette M.G."/>
            <person name="De Carvalho L.P.S."/>
            <person name="Shen B."/>
        </authorList>
    </citation>
    <scope>NUCLEOTIDE SEQUENCE [LARGE SCALE GENOMIC DNA]</scope>
    <source>
        <strain evidence="5 6">NPDC000837</strain>
    </source>
</reference>
<organism evidence="5 6">
    <name type="scientific">Streptomyces xantholiticus</name>
    <dbReference type="NCBI Taxonomy" id="68285"/>
    <lineage>
        <taxon>Bacteria</taxon>
        <taxon>Bacillati</taxon>
        <taxon>Actinomycetota</taxon>
        <taxon>Actinomycetes</taxon>
        <taxon>Kitasatosporales</taxon>
        <taxon>Streptomycetaceae</taxon>
        <taxon>Streptomyces</taxon>
    </lineage>
</organism>
<evidence type="ECO:0000313" key="5">
    <source>
        <dbReference type="EMBL" id="MER6613849.1"/>
    </source>
</evidence>
<sequence length="360" mass="38695">MDPSAQGGQPYGQYQPYQQPLPYPRPPQPVPVNGLAITSLVVGIVCCLPPLGLILGTVALRQLRRKGGRGKGMAIAGIVLSSISTLLVLLMVLTGGAREAWNGFREGFEDAARSKGTGDLRRGDCFNVPGGDLERVVVNVETVPCDEEHDAEVSGTYRLQKSDPAPGSPRGETFAEERCLDINAAYARDSWALPKDVETYYYIPTEEGWSGGDRMLTCAFTGDALKGSLHVGPDSHDPDQLSYINAEHIVETVSSQQPEADFADDPAAYRSWARKTSGALSEQATALRARSWPEEASAALGARARQFEASGRHWDLAAKAADEDTFWTHVTTAEGTLTQQARIAARDALGLSTTPPPEEG</sequence>
<evidence type="ECO:0000256" key="1">
    <source>
        <dbReference type="SAM" id="MobiDB-lite"/>
    </source>
</evidence>
<name>A0ABV1USV2_9ACTN</name>
<accession>A0ABV1USV2</accession>
<dbReference type="InterPro" id="IPR026004">
    <property type="entry name" value="Septum_form"/>
</dbReference>
<dbReference type="RefSeq" id="WP_351975814.1">
    <property type="nucleotide sequence ID" value="NZ_JBEPBX010000007.1"/>
</dbReference>
<evidence type="ECO:0000259" key="4">
    <source>
        <dbReference type="Pfam" id="PF13845"/>
    </source>
</evidence>
<feature type="region of interest" description="Disordered" evidence="1">
    <location>
        <begin position="1"/>
        <end position="25"/>
    </location>
</feature>
<evidence type="ECO:0000313" key="6">
    <source>
        <dbReference type="Proteomes" id="UP001445472"/>
    </source>
</evidence>
<dbReference type="Proteomes" id="UP001445472">
    <property type="component" value="Unassembled WGS sequence"/>
</dbReference>
<keyword evidence="2" id="KW-0812">Transmembrane</keyword>
<feature type="transmembrane region" description="Helical" evidence="2">
    <location>
        <begin position="72"/>
        <end position="93"/>
    </location>
</feature>
<evidence type="ECO:0000259" key="3">
    <source>
        <dbReference type="Pfam" id="PF13828"/>
    </source>
</evidence>
<feature type="domain" description="Septum formation-related" evidence="4">
    <location>
        <begin position="123"/>
        <end position="218"/>
    </location>
</feature>
<feature type="region of interest" description="Disordered" evidence="1">
    <location>
        <begin position="151"/>
        <end position="173"/>
    </location>
</feature>
<dbReference type="InterPro" id="IPR025241">
    <property type="entry name" value="DUF4190"/>
</dbReference>
<keyword evidence="6" id="KW-1185">Reference proteome</keyword>
<protein>
    <submittedName>
        <fullName evidence="5">DUF4190 domain-containing protein</fullName>
    </submittedName>
</protein>
<comment type="caution">
    <text evidence="5">The sequence shown here is derived from an EMBL/GenBank/DDBJ whole genome shotgun (WGS) entry which is preliminary data.</text>
</comment>
<proteinExistence type="predicted"/>
<keyword evidence="2" id="KW-1133">Transmembrane helix</keyword>